<keyword evidence="1" id="KW-1133">Transmembrane helix</keyword>
<dbReference type="Proteomes" id="UP001596026">
    <property type="component" value="Unassembled WGS sequence"/>
</dbReference>
<protein>
    <recommendedName>
        <fullName evidence="4">Bacterial Pleckstrin homology domain-containing protein</fullName>
    </recommendedName>
</protein>
<feature type="transmembrane region" description="Helical" evidence="1">
    <location>
        <begin position="239"/>
        <end position="264"/>
    </location>
</feature>
<feature type="transmembrane region" description="Helical" evidence="1">
    <location>
        <begin position="139"/>
        <end position="157"/>
    </location>
</feature>
<feature type="transmembrane region" description="Helical" evidence="1">
    <location>
        <begin position="6"/>
        <end position="24"/>
    </location>
</feature>
<evidence type="ECO:0000313" key="2">
    <source>
        <dbReference type="EMBL" id="MFC4711120.1"/>
    </source>
</evidence>
<keyword evidence="1" id="KW-0812">Transmembrane</keyword>
<dbReference type="RefSeq" id="WP_379967408.1">
    <property type="nucleotide sequence ID" value="NZ_JBHSGT010000064.1"/>
</dbReference>
<organism evidence="2 3">
    <name type="scientific">Enterococcus eurekensis</name>
    <dbReference type="NCBI Taxonomy" id="1159753"/>
    <lineage>
        <taxon>Bacteria</taxon>
        <taxon>Bacillati</taxon>
        <taxon>Bacillota</taxon>
        <taxon>Bacilli</taxon>
        <taxon>Lactobacillales</taxon>
        <taxon>Enterococcaceae</taxon>
        <taxon>Enterococcus</taxon>
    </lineage>
</organism>
<reference evidence="3" key="1">
    <citation type="journal article" date="2019" name="Int. J. Syst. Evol. Microbiol.">
        <title>The Global Catalogue of Microorganisms (GCM) 10K type strain sequencing project: providing services to taxonomists for standard genome sequencing and annotation.</title>
        <authorList>
            <consortium name="The Broad Institute Genomics Platform"/>
            <consortium name="The Broad Institute Genome Sequencing Center for Infectious Disease"/>
            <person name="Wu L."/>
            <person name="Ma J."/>
        </authorList>
    </citation>
    <scope>NUCLEOTIDE SEQUENCE [LARGE SCALE GENOMIC DNA]</scope>
    <source>
        <strain evidence="3">CGMCC 1.19061</strain>
    </source>
</reference>
<keyword evidence="1" id="KW-0472">Membrane</keyword>
<comment type="caution">
    <text evidence="2">The sequence shown here is derived from an EMBL/GenBank/DDBJ whole genome shotgun (WGS) entry which is preliminary data.</text>
</comment>
<feature type="transmembrane region" description="Helical" evidence="1">
    <location>
        <begin position="323"/>
        <end position="346"/>
    </location>
</feature>
<feature type="transmembrane region" description="Helical" evidence="1">
    <location>
        <begin position="57"/>
        <end position="76"/>
    </location>
</feature>
<feature type="transmembrane region" description="Helical" evidence="1">
    <location>
        <begin position="163"/>
        <end position="186"/>
    </location>
</feature>
<keyword evidence="3" id="KW-1185">Reference proteome</keyword>
<evidence type="ECO:0000313" key="3">
    <source>
        <dbReference type="Proteomes" id="UP001596026"/>
    </source>
</evidence>
<accession>A0ABV9M7M2</accession>
<name>A0ABV9M7M2_9ENTE</name>
<feature type="transmembrane region" description="Helical" evidence="1">
    <location>
        <begin position="82"/>
        <end position="102"/>
    </location>
</feature>
<feature type="transmembrane region" description="Helical" evidence="1">
    <location>
        <begin position="212"/>
        <end position="233"/>
    </location>
</feature>
<proteinExistence type="predicted"/>
<evidence type="ECO:0000256" key="1">
    <source>
        <dbReference type="SAM" id="Phobius"/>
    </source>
</evidence>
<sequence length="459" mass="53403">MNYLFIGMLIFINVLQAFTLGLAGKPHQQVILENTIPKEYLNHPEIKQIADKYQLRLWQLAAVYSVLSFSLLFLSYESLQLTAFWILIFASLTSTYLCKIYFIREMRWLLVHNQWQSLIIPKRIDTTLIINKNQRMVPVYWLYLAYIPSLPLAWYTMRVSDIPTASILLASSTSLFLLMLVNYYYIGRIPAKSLTSDSQINQVYNDLTKHSWSFLTILINWLMLPLLFLPIFMSQISGLLAYSLIVIYSCLLLFMIFFIIAYLYHLRKKQDHLLMQSSDFRYSGEDQYWTYGIYINPNDPKLFVPDRIGMNIGINLGRTSGKIIMAFTSLLLVATFFMTVIPAYLYDFTADPIRFEKTQESILLSAPFAPTSTIPIDTIRAAELIDSLPRPLTKTFGMATDNYAIGRFNTNNRTSYLYIDYRSSPILKIQTDTIDYYYTNKQSKQTLTLYQLLEISKDK</sequence>
<evidence type="ECO:0008006" key="4">
    <source>
        <dbReference type="Google" id="ProtNLM"/>
    </source>
</evidence>
<dbReference type="EMBL" id="JBHSGT010000064">
    <property type="protein sequence ID" value="MFC4711120.1"/>
    <property type="molecule type" value="Genomic_DNA"/>
</dbReference>
<gene>
    <name evidence="2" type="ORF">ACFO3L_10955</name>
</gene>